<dbReference type="Pfam" id="PF05099">
    <property type="entry name" value="TerB"/>
    <property type="match status" value="1"/>
</dbReference>
<dbReference type="CDD" id="cd07316">
    <property type="entry name" value="terB_like_DjlA"/>
    <property type="match status" value="1"/>
</dbReference>
<dbReference type="AlphaFoldDB" id="A0A212JK17"/>
<organism evidence="2">
    <name type="scientific">uncultured Alphaproteobacteria bacterium</name>
    <dbReference type="NCBI Taxonomy" id="91750"/>
    <lineage>
        <taxon>Bacteria</taxon>
        <taxon>Pseudomonadati</taxon>
        <taxon>Pseudomonadota</taxon>
        <taxon>Alphaproteobacteria</taxon>
        <taxon>environmental samples</taxon>
    </lineage>
</organism>
<evidence type="ECO:0000259" key="1">
    <source>
        <dbReference type="PROSITE" id="PS50076"/>
    </source>
</evidence>
<dbReference type="InterPro" id="IPR029024">
    <property type="entry name" value="TerB-like"/>
</dbReference>
<evidence type="ECO:0000313" key="2">
    <source>
        <dbReference type="EMBL" id="SBV99774.1"/>
    </source>
</evidence>
<dbReference type="InterPro" id="IPR001623">
    <property type="entry name" value="DnaJ_domain"/>
</dbReference>
<gene>
    <name evidence="2" type="ORF">KL86APRO_11215</name>
</gene>
<dbReference type="Pfam" id="PF00226">
    <property type="entry name" value="DnaJ"/>
    <property type="match status" value="1"/>
</dbReference>
<dbReference type="PROSITE" id="PS50076">
    <property type="entry name" value="DNAJ_2"/>
    <property type="match status" value="1"/>
</dbReference>
<dbReference type="PRINTS" id="PR00625">
    <property type="entry name" value="JDOMAIN"/>
</dbReference>
<dbReference type="Gene3D" id="1.10.287.110">
    <property type="entry name" value="DnaJ domain"/>
    <property type="match status" value="1"/>
</dbReference>
<dbReference type="InterPro" id="IPR007791">
    <property type="entry name" value="DjlA_N"/>
</dbReference>
<proteinExistence type="predicted"/>
<dbReference type="CDD" id="cd06257">
    <property type="entry name" value="DnaJ"/>
    <property type="match status" value="1"/>
</dbReference>
<sequence>MSIWGKIIGGMAGFSLGGPLGALLGAAIGHAVDKRIASGEAHTLPPWMDAGAAHTEQQRQVAFTLAVIGLAAKMAKVDGVVTRAEIDAFKRLFQIPQHDMAKVGAMFDQARQTADGFEPYALQIAQLFHDSPAVLEELLHALFLIAQADGDLHPSEAAFLARVAQIFGFSPAHFETIRARARAGGASGARPAGEDPYAVLGLARSATDQEIKDTYRRLIRENHPDLLIAKGMPPELVANANATMAAINAAFEDIKRQRGLK</sequence>
<name>A0A212JK17_9PROT</name>
<reference evidence="2" key="1">
    <citation type="submission" date="2016-04" db="EMBL/GenBank/DDBJ databases">
        <authorList>
            <person name="Evans L.H."/>
            <person name="Alamgir A."/>
            <person name="Owens N."/>
            <person name="Weber N.D."/>
            <person name="Virtaneva K."/>
            <person name="Barbian K."/>
            <person name="Babar A."/>
            <person name="Rosenke K."/>
        </authorList>
    </citation>
    <scope>NUCLEOTIDE SEQUENCE</scope>
    <source>
        <strain evidence="2">86</strain>
    </source>
</reference>
<dbReference type="SUPFAM" id="SSF158682">
    <property type="entry name" value="TerB-like"/>
    <property type="match status" value="1"/>
</dbReference>
<protein>
    <submittedName>
        <fullName evidence="2">DnaJ-like protein DjlA</fullName>
    </submittedName>
</protein>
<accession>A0A212JK17</accession>
<dbReference type="SUPFAM" id="SSF46565">
    <property type="entry name" value="Chaperone J-domain"/>
    <property type="match status" value="1"/>
</dbReference>
<dbReference type="EMBL" id="FLUO01000001">
    <property type="protein sequence ID" value="SBV99774.1"/>
    <property type="molecule type" value="Genomic_DNA"/>
</dbReference>
<feature type="domain" description="J" evidence="1">
    <location>
        <begin position="195"/>
        <end position="261"/>
    </location>
</feature>
<dbReference type="SMART" id="SM00271">
    <property type="entry name" value="DnaJ"/>
    <property type="match status" value="1"/>
</dbReference>
<dbReference type="Gene3D" id="1.10.3680.10">
    <property type="entry name" value="TerB-like"/>
    <property type="match status" value="1"/>
</dbReference>
<dbReference type="InterPro" id="IPR036869">
    <property type="entry name" value="J_dom_sf"/>
</dbReference>